<evidence type="ECO:0000256" key="1">
    <source>
        <dbReference type="ARBA" id="ARBA00008769"/>
    </source>
</evidence>
<dbReference type="GO" id="GO:0015288">
    <property type="term" value="F:porin activity"/>
    <property type="evidence" value="ECO:0007669"/>
    <property type="project" value="InterPro"/>
</dbReference>
<dbReference type="AlphaFoldDB" id="A0A4V2WM76"/>
<dbReference type="InterPro" id="IPR007049">
    <property type="entry name" value="Carb-sel_porin_OprB"/>
</dbReference>
<reference evidence="4 5" key="1">
    <citation type="submission" date="2019-03" db="EMBL/GenBank/DDBJ databases">
        <title>Paracraurococcus aquatilis NE82 genome sequence.</title>
        <authorList>
            <person name="Zhao Y."/>
            <person name="Du Z."/>
        </authorList>
    </citation>
    <scope>NUCLEOTIDE SEQUENCE [LARGE SCALE GENOMIC DNA]</scope>
    <source>
        <strain evidence="4 5">NE82</strain>
    </source>
</reference>
<comment type="caution">
    <text evidence="4">The sequence shown here is derived from an EMBL/GenBank/DDBJ whole genome shotgun (WGS) entry which is preliminary data.</text>
</comment>
<evidence type="ECO:0000313" key="5">
    <source>
        <dbReference type="Proteomes" id="UP000295023"/>
    </source>
</evidence>
<evidence type="ECO:0000256" key="2">
    <source>
        <dbReference type="RuleBase" id="RU363072"/>
    </source>
</evidence>
<proteinExistence type="inferred from homology"/>
<dbReference type="PANTHER" id="PTHR37944:SF1">
    <property type="entry name" value="PORIN B"/>
    <property type="match status" value="1"/>
</dbReference>
<dbReference type="PANTHER" id="PTHR37944">
    <property type="entry name" value="PORIN B"/>
    <property type="match status" value="1"/>
</dbReference>
<protein>
    <submittedName>
        <fullName evidence="4">Carbohydrate porin</fullName>
    </submittedName>
</protein>
<evidence type="ECO:0000313" key="4">
    <source>
        <dbReference type="EMBL" id="TCZ66800.1"/>
    </source>
</evidence>
<name>A0A4V2WM76_9PROT</name>
<dbReference type="Pfam" id="PF04966">
    <property type="entry name" value="OprB"/>
    <property type="match status" value="1"/>
</dbReference>
<dbReference type="Gene3D" id="2.40.160.180">
    <property type="entry name" value="Carbohydrate-selective porin OprB"/>
    <property type="match status" value="1"/>
</dbReference>
<dbReference type="EMBL" id="SKBM01000001">
    <property type="protein sequence ID" value="TCZ66800.1"/>
    <property type="molecule type" value="Genomic_DNA"/>
</dbReference>
<dbReference type="GO" id="GO:0008643">
    <property type="term" value="P:carbohydrate transport"/>
    <property type="evidence" value="ECO:0007669"/>
    <property type="project" value="InterPro"/>
</dbReference>
<organism evidence="4 5">
    <name type="scientific">Roseicella aquatilis</name>
    <dbReference type="NCBI Taxonomy" id="2527868"/>
    <lineage>
        <taxon>Bacteria</taxon>
        <taxon>Pseudomonadati</taxon>
        <taxon>Pseudomonadota</taxon>
        <taxon>Alphaproteobacteria</taxon>
        <taxon>Acetobacterales</taxon>
        <taxon>Roseomonadaceae</taxon>
        <taxon>Roseicella</taxon>
    </lineage>
</organism>
<feature type="region of interest" description="Disordered" evidence="3">
    <location>
        <begin position="1"/>
        <end position="58"/>
    </location>
</feature>
<feature type="region of interest" description="Disordered" evidence="3">
    <location>
        <begin position="107"/>
        <end position="127"/>
    </location>
</feature>
<dbReference type="Proteomes" id="UP000295023">
    <property type="component" value="Unassembled WGS sequence"/>
</dbReference>
<dbReference type="GO" id="GO:0016020">
    <property type="term" value="C:membrane"/>
    <property type="evidence" value="ECO:0007669"/>
    <property type="project" value="InterPro"/>
</dbReference>
<dbReference type="OrthoDB" id="177316at2"/>
<evidence type="ECO:0000256" key="3">
    <source>
        <dbReference type="SAM" id="MobiDB-lite"/>
    </source>
</evidence>
<accession>A0A4V2WM76</accession>
<dbReference type="InterPro" id="IPR052932">
    <property type="entry name" value="OprB_Porin"/>
</dbReference>
<sequence length="539" mass="58331">MKLSWQAATPGCAGEGRSATSRPHAASPPRRSLPAWRGPATAATTAPSSYPGGSAPNFSRDTACCGRARLAAPRKRSGTIAMSAARRLLQALALLAALAGASPVRAQIEERGPRSDGPIESTLRNALPDGGDPFGVVRRLSDRGVEFRLSYITDLLGNIQGGRRQGWINQGLFEPSLRIDFERLAGLPGLTAYVNAFFIHNTGRIRRDYVGGVNTIAAIEAMPRIRLSEAWLEQSLAGGMVRLRAGQLAADVEFLFSDLSVMFLQSDFPTIAALNLPGGGPAFPLATPGAMIQVEPSSRFNFRAAIFNGDTGVPRRGVDDQVRNRYNTNFRLRDPALLFAEARLQRNQEPEATGLARILRLGGWAHLGRFEDFRLAADGSLLADPASVGTPLRRRGTGGLYAVLDQQLWRPAGGDALSGLSVFGRVSVAPSDRSTIGFYADGGMVFANLVPGRPNDRFGFSMIHARFSDAVRRFDRDLARFDPDAPPRRTAETNLELTYLAEIMPGFDLQPVVAHIWNPSETRSGRNALVMGLRARVLY</sequence>
<keyword evidence="5" id="KW-1185">Reference proteome</keyword>
<comment type="similarity">
    <text evidence="1 2">Belongs to the OprB family.</text>
</comment>
<gene>
    <name evidence="4" type="ORF">EXY23_01460</name>
</gene>
<dbReference type="InterPro" id="IPR038673">
    <property type="entry name" value="OprB_sf"/>
</dbReference>